<dbReference type="GO" id="GO:0005737">
    <property type="term" value="C:cytoplasm"/>
    <property type="evidence" value="ECO:0007669"/>
    <property type="project" value="UniProtKB-SubCell"/>
</dbReference>
<evidence type="ECO:0000259" key="11">
    <source>
        <dbReference type="PROSITE" id="PS51900"/>
    </source>
</evidence>
<dbReference type="NCBIfam" id="NF001399">
    <property type="entry name" value="PRK00283.1"/>
    <property type="match status" value="1"/>
</dbReference>
<evidence type="ECO:0000256" key="3">
    <source>
        <dbReference type="ARBA" id="ARBA00022618"/>
    </source>
</evidence>
<dbReference type="InterPro" id="IPR013762">
    <property type="entry name" value="Integrase-like_cat_sf"/>
</dbReference>
<feature type="active site" evidence="9">
    <location>
        <position position="257"/>
    </location>
</feature>
<keyword evidence="7 9" id="KW-0233">DNA recombination</keyword>
<dbReference type="CDD" id="cd00798">
    <property type="entry name" value="INT_XerDC_C"/>
    <property type="match status" value="1"/>
</dbReference>
<dbReference type="InterPro" id="IPR004107">
    <property type="entry name" value="Integrase_SAM-like_N"/>
</dbReference>
<feature type="active site" evidence="9">
    <location>
        <position position="185"/>
    </location>
</feature>
<dbReference type="GO" id="GO:0003677">
    <property type="term" value="F:DNA binding"/>
    <property type="evidence" value="ECO:0007669"/>
    <property type="project" value="UniProtKB-UniRule"/>
</dbReference>
<keyword evidence="13" id="KW-1185">Reference proteome</keyword>
<dbReference type="InterPro" id="IPR044068">
    <property type="entry name" value="CB"/>
</dbReference>
<dbReference type="GO" id="GO:0007059">
    <property type="term" value="P:chromosome segregation"/>
    <property type="evidence" value="ECO:0007669"/>
    <property type="project" value="UniProtKB-UniRule"/>
</dbReference>
<dbReference type="GO" id="GO:0009037">
    <property type="term" value="F:tyrosine-based site-specific recombinase activity"/>
    <property type="evidence" value="ECO:0007669"/>
    <property type="project" value="UniProtKB-UniRule"/>
</dbReference>
<evidence type="ECO:0000256" key="5">
    <source>
        <dbReference type="ARBA" id="ARBA00022908"/>
    </source>
</evidence>
<evidence type="ECO:0000256" key="8">
    <source>
        <dbReference type="ARBA" id="ARBA00023306"/>
    </source>
</evidence>
<feature type="domain" description="Core-binding (CB)" evidence="11">
    <location>
        <begin position="14"/>
        <end position="99"/>
    </location>
</feature>
<dbReference type="InterPro" id="IPR002104">
    <property type="entry name" value="Integrase_catalytic"/>
</dbReference>
<sequence length="311" mass="35581">MTRHETKRPSATERANREQIDAFLGYLEHELDASPHTVKAYRNDLESLAEFVAIRLADRAWQEVKTLDLSKFVQSLRALKASSITRKIATIRRFFRFLQRRRGLENNPAAALEAPRLEKRLPSFMTVDDVLRLVNPITKSQDYFECRNWVLLRLFYATGMRISECSALNVEDFDLEAGTVVVKGKGRKERVVPVGRSSLDGLRHYLGVRRRYLDEKDRVSAALLLNTRADRLGVRSIRTVVQQAVEALGISYHVSPHTLRHTFATHLLEAGADIRAIQELLGHASLSTTQKYTHLNADYLMKIYDNCHPRA</sequence>
<evidence type="ECO:0000256" key="7">
    <source>
        <dbReference type="ARBA" id="ARBA00023172"/>
    </source>
</evidence>
<dbReference type="PANTHER" id="PTHR30349">
    <property type="entry name" value="PHAGE INTEGRASE-RELATED"/>
    <property type="match status" value="1"/>
</dbReference>
<comment type="subcellular location">
    <subcellularLocation>
        <location evidence="1 9">Cytoplasm</location>
    </subcellularLocation>
</comment>
<dbReference type="GO" id="GO:0006313">
    <property type="term" value="P:DNA transposition"/>
    <property type="evidence" value="ECO:0007669"/>
    <property type="project" value="UniProtKB-UniRule"/>
</dbReference>
<feature type="active site" evidence="9">
    <location>
        <position position="283"/>
    </location>
</feature>
<name>A0A8A4TRK5_SULCO</name>
<dbReference type="Gene3D" id="1.10.150.130">
    <property type="match status" value="1"/>
</dbReference>
<evidence type="ECO:0000313" key="12">
    <source>
        <dbReference type="EMBL" id="QTD52609.1"/>
    </source>
</evidence>
<dbReference type="InterPro" id="IPR050090">
    <property type="entry name" value="Tyrosine_recombinase_XerCD"/>
</dbReference>
<keyword evidence="4 9" id="KW-0159">Chromosome partition</keyword>
<dbReference type="Pfam" id="PF00589">
    <property type="entry name" value="Phage_integrase"/>
    <property type="match status" value="1"/>
</dbReference>
<evidence type="ECO:0000256" key="4">
    <source>
        <dbReference type="ARBA" id="ARBA00022829"/>
    </source>
</evidence>
<keyword evidence="5 9" id="KW-0229">DNA integration</keyword>
<comment type="function">
    <text evidence="9">Site-specific tyrosine recombinase, which acts by catalyzing the cutting and rejoining of the recombining DNA molecules. The XerC-XerD complex is essential to convert dimers of the bacterial chromosome into monomers to permit their segregation at cell division. It also contributes to the segregational stability of plasmids.</text>
</comment>
<dbReference type="Pfam" id="PF02899">
    <property type="entry name" value="Phage_int_SAM_1"/>
    <property type="match status" value="1"/>
</dbReference>
<keyword evidence="6 9" id="KW-0238">DNA-binding</keyword>
<evidence type="ECO:0000256" key="2">
    <source>
        <dbReference type="ARBA" id="ARBA00022490"/>
    </source>
</evidence>
<comment type="similarity">
    <text evidence="9">Belongs to the 'phage' integrase family. XerC subfamily.</text>
</comment>
<proteinExistence type="inferred from homology"/>
<dbReference type="Proteomes" id="UP000663929">
    <property type="component" value="Chromosome"/>
</dbReference>
<dbReference type="AlphaFoldDB" id="A0A8A4TRK5"/>
<dbReference type="RefSeq" id="WP_237382713.1">
    <property type="nucleotide sequence ID" value="NZ_CP071793.1"/>
</dbReference>
<dbReference type="EMBL" id="CP071793">
    <property type="protein sequence ID" value="QTD52609.1"/>
    <property type="molecule type" value="Genomic_DNA"/>
</dbReference>
<dbReference type="GO" id="GO:0051301">
    <property type="term" value="P:cell division"/>
    <property type="evidence" value="ECO:0007669"/>
    <property type="project" value="UniProtKB-KW"/>
</dbReference>
<evidence type="ECO:0000259" key="10">
    <source>
        <dbReference type="PROSITE" id="PS51898"/>
    </source>
</evidence>
<organism evidence="12 13">
    <name type="scientific">Sulfidibacter corallicola</name>
    <dbReference type="NCBI Taxonomy" id="2818388"/>
    <lineage>
        <taxon>Bacteria</taxon>
        <taxon>Pseudomonadati</taxon>
        <taxon>Acidobacteriota</taxon>
        <taxon>Holophagae</taxon>
        <taxon>Acanthopleuribacterales</taxon>
        <taxon>Acanthopleuribacteraceae</taxon>
        <taxon>Sulfidibacter</taxon>
    </lineage>
</organism>
<evidence type="ECO:0000256" key="1">
    <source>
        <dbReference type="ARBA" id="ARBA00004496"/>
    </source>
</evidence>
<feature type="active site" evidence="9">
    <location>
        <position position="260"/>
    </location>
</feature>
<dbReference type="SUPFAM" id="SSF56349">
    <property type="entry name" value="DNA breaking-rejoining enzymes"/>
    <property type="match status" value="1"/>
</dbReference>
<evidence type="ECO:0000256" key="9">
    <source>
        <dbReference type="HAMAP-Rule" id="MF_01808"/>
    </source>
</evidence>
<reference evidence="12" key="1">
    <citation type="submission" date="2021-03" db="EMBL/GenBank/DDBJ databases">
        <title>Acanthopleuribacteraceae sp. M133.</title>
        <authorList>
            <person name="Wang G."/>
        </authorList>
    </citation>
    <scope>NUCLEOTIDE SEQUENCE</scope>
    <source>
        <strain evidence="12">M133</strain>
    </source>
</reference>
<keyword evidence="2 9" id="KW-0963">Cytoplasm</keyword>
<dbReference type="HAMAP" id="MF_01808">
    <property type="entry name" value="Recomb_XerC_XerD"/>
    <property type="match status" value="1"/>
</dbReference>
<dbReference type="InterPro" id="IPR023009">
    <property type="entry name" value="Tyrosine_recombinase_XerC/XerD"/>
</dbReference>
<dbReference type="KEGG" id="scor:J3U87_09055"/>
<protein>
    <recommendedName>
        <fullName evidence="9">Tyrosine recombinase XerC</fullName>
    </recommendedName>
</protein>
<evidence type="ECO:0000256" key="6">
    <source>
        <dbReference type="ARBA" id="ARBA00023125"/>
    </source>
</evidence>
<keyword evidence="8 9" id="KW-0131">Cell cycle</keyword>
<dbReference type="PANTHER" id="PTHR30349:SF41">
    <property type="entry name" value="INTEGRASE_RECOMBINASE PROTEIN MJ0367-RELATED"/>
    <property type="match status" value="1"/>
</dbReference>
<evidence type="ECO:0000313" key="13">
    <source>
        <dbReference type="Proteomes" id="UP000663929"/>
    </source>
</evidence>
<feature type="active site" evidence="9">
    <location>
        <position position="161"/>
    </location>
</feature>
<dbReference type="PROSITE" id="PS51898">
    <property type="entry name" value="TYR_RECOMBINASE"/>
    <property type="match status" value="1"/>
</dbReference>
<dbReference type="Gene3D" id="1.10.443.10">
    <property type="entry name" value="Intergrase catalytic core"/>
    <property type="match status" value="1"/>
</dbReference>
<feature type="active site" description="O-(3'-phospho-DNA)-tyrosine intermediate" evidence="9">
    <location>
        <position position="292"/>
    </location>
</feature>
<keyword evidence="3 9" id="KW-0132">Cell division</keyword>
<dbReference type="InterPro" id="IPR011010">
    <property type="entry name" value="DNA_brk_join_enz"/>
</dbReference>
<comment type="subunit">
    <text evidence="9">Forms a cyclic heterotetrameric complex composed of two molecules of XerC and two molecules of XerD.</text>
</comment>
<dbReference type="InterPro" id="IPR010998">
    <property type="entry name" value="Integrase_recombinase_N"/>
</dbReference>
<dbReference type="PROSITE" id="PS51900">
    <property type="entry name" value="CB"/>
    <property type="match status" value="1"/>
</dbReference>
<gene>
    <name evidence="9" type="primary">xerC</name>
    <name evidence="12" type="ORF">J3U87_09055</name>
</gene>
<accession>A0A8A4TRK5</accession>
<feature type="domain" description="Tyr recombinase" evidence="10">
    <location>
        <begin position="120"/>
        <end position="305"/>
    </location>
</feature>